<keyword evidence="11 12" id="KW-0472">Membrane</keyword>
<evidence type="ECO:0000256" key="3">
    <source>
        <dbReference type="ARBA" id="ARBA00022475"/>
    </source>
</evidence>
<evidence type="ECO:0000256" key="1">
    <source>
        <dbReference type="ARBA" id="ARBA00004429"/>
    </source>
</evidence>
<keyword evidence="3" id="KW-1003">Cell membrane</keyword>
<feature type="transmembrane region" description="Helical" evidence="12">
    <location>
        <begin position="42"/>
        <end position="62"/>
    </location>
</feature>
<evidence type="ECO:0000259" key="13">
    <source>
        <dbReference type="Pfam" id="PF00487"/>
    </source>
</evidence>
<keyword evidence="15" id="KW-1185">Reference proteome</keyword>
<keyword evidence="6" id="KW-0479">Metal-binding</keyword>
<protein>
    <submittedName>
        <fullName evidence="14">Fatty acid desaturase</fullName>
        <ecNumber evidence="14">1.14.19.-</ecNumber>
    </submittedName>
</protein>
<feature type="transmembrane region" description="Helical" evidence="12">
    <location>
        <begin position="18"/>
        <end position="36"/>
    </location>
</feature>
<dbReference type="Proteomes" id="UP001596052">
    <property type="component" value="Unassembled WGS sequence"/>
</dbReference>
<keyword evidence="4" id="KW-0997">Cell inner membrane</keyword>
<dbReference type="PANTHER" id="PTHR38674:SF1">
    <property type="entry name" value="ALKANE 1-MONOOXYGENASE 1"/>
    <property type="match status" value="1"/>
</dbReference>
<evidence type="ECO:0000256" key="6">
    <source>
        <dbReference type="ARBA" id="ARBA00022723"/>
    </source>
</evidence>
<comment type="similarity">
    <text evidence="2">Belongs to the fatty acid desaturase type 1 family. AlkB subfamily.</text>
</comment>
<accession>A0ABW0KJL5</accession>
<dbReference type="InterPro" id="IPR005804">
    <property type="entry name" value="FA_desaturase_dom"/>
</dbReference>
<feature type="transmembrane region" description="Helical" evidence="12">
    <location>
        <begin position="216"/>
        <end position="233"/>
    </location>
</feature>
<evidence type="ECO:0000313" key="15">
    <source>
        <dbReference type="Proteomes" id="UP001596052"/>
    </source>
</evidence>
<feature type="domain" description="Fatty acid desaturase" evidence="13">
    <location>
        <begin position="114"/>
        <end position="304"/>
    </location>
</feature>
<dbReference type="EC" id="1.14.19.-" evidence="14"/>
<dbReference type="PANTHER" id="PTHR38674">
    <property type="entry name" value="ALKANE 1-MONOOXYGENASE 1"/>
    <property type="match status" value="1"/>
</dbReference>
<dbReference type="EMBL" id="JBHSMQ010000001">
    <property type="protein sequence ID" value="MFC5453678.1"/>
    <property type="molecule type" value="Genomic_DNA"/>
</dbReference>
<evidence type="ECO:0000256" key="5">
    <source>
        <dbReference type="ARBA" id="ARBA00022692"/>
    </source>
</evidence>
<organism evidence="14 15">
    <name type="scientific">Prosthecobacter fluviatilis</name>
    <dbReference type="NCBI Taxonomy" id="445931"/>
    <lineage>
        <taxon>Bacteria</taxon>
        <taxon>Pseudomonadati</taxon>
        <taxon>Verrucomicrobiota</taxon>
        <taxon>Verrucomicrobiia</taxon>
        <taxon>Verrucomicrobiales</taxon>
        <taxon>Verrucomicrobiaceae</taxon>
        <taxon>Prosthecobacter</taxon>
    </lineage>
</organism>
<reference evidence="15" key="1">
    <citation type="journal article" date="2019" name="Int. J. Syst. Evol. Microbiol.">
        <title>The Global Catalogue of Microorganisms (GCM) 10K type strain sequencing project: providing services to taxonomists for standard genome sequencing and annotation.</title>
        <authorList>
            <consortium name="The Broad Institute Genomics Platform"/>
            <consortium name="The Broad Institute Genome Sequencing Center for Infectious Disease"/>
            <person name="Wu L."/>
            <person name="Ma J."/>
        </authorList>
    </citation>
    <scope>NUCLEOTIDE SEQUENCE [LARGE SCALE GENOMIC DNA]</scope>
    <source>
        <strain evidence="15">CGMCC 4.1469</strain>
    </source>
</reference>
<keyword evidence="10" id="KW-0503">Monooxygenase</keyword>
<evidence type="ECO:0000256" key="9">
    <source>
        <dbReference type="ARBA" id="ARBA00023004"/>
    </source>
</evidence>
<dbReference type="Pfam" id="PF00487">
    <property type="entry name" value="FA_desaturase"/>
    <property type="match status" value="1"/>
</dbReference>
<sequence>MESPPAESQTKPPLSRHVMFCLLPHALFVMLALGVWGGGWWLLLPIIFLQVALPLLDWLTGWQDDGHYEKADFSAGQLAVLHWNTRLYALFYMVSVVWLAMSLDRFNAMEIGILIASASLLGGIGFGAAHELLHGKDELDQIMQRLLTTFLFYPHYKLIHIRSHHVHAGTDQDENTAWLNEGIYSYIFRTIPGSMIRCWKMEARRCNGEGLLKNKMLIYALGQMALLAGLFLLSGLNGLLFYLAHILGAHIVLESVNYIQHYGLMRRKTDGEYEKTGAEHSWDTYHFFSSYITFRVGHHSYHHIAVKPYYLLDPEPTAPKLPVGYFWAIAMVLLPPWWRHVINPKLNAAAAPAS</sequence>
<keyword evidence="9" id="KW-0408">Iron</keyword>
<dbReference type="InterPro" id="IPR033885">
    <property type="entry name" value="AlkB/XylM"/>
</dbReference>
<evidence type="ECO:0000313" key="14">
    <source>
        <dbReference type="EMBL" id="MFC5453678.1"/>
    </source>
</evidence>
<feature type="transmembrane region" description="Helical" evidence="12">
    <location>
        <begin position="83"/>
        <end position="101"/>
    </location>
</feature>
<comment type="caution">
    <text evidence="14">The sequence shown here is derived from an EMBL/GenBank/DDBJ whole genome shotgun (WGS) entry which is preliminary data.</text>
</comment>
<name>A0ABW0KJL5_9BACT</name>
<dbReference type="RefSeq" id="WP_377162983.1">
    <property type="nucleotide sequence ID" value="NZ_JBHSMQ010000001.1"/>
</dbReference>
<keyword evidence="7 12" id="KW-1133">Transmembrane helix</keyword>
<evidence type="ECO:0000256" key="2">
    <source>
        <dbReference type="ARBA" id="ARBA00010823"/>
    </source>
</evidence>
<comment type="subcellular location">
    <subcellularLocation>
        <location evidence="1">Cell inner membrane</location>
        <topology evidence="1">Multi-pass membrane protein</topology>
    </subcellularLocation>
</comment>
<evidence type="ECO:0000256" key="10">
    <source>
        <dbReference type="ARBA" id="ARBA00023033"/>
    </source>
</evidence>
<proteinExistence type="inferred from homology"/>
<keyword evidence="8 14" id="KW-0560">Oxidoreductase</keyword>
<gene>
    <name evidence="14" type="ORF">ACFQDI_02320</name>
</gene>
<keyword evidence="5 12" id="KW-0812">Transmembrane</keyword>
<evidence type="ECO:0000256" key="4">
    <source>
        <dbReference type="ARBA" id="ARBA00022519"/>
    </source>
</evidence>
<evidence type="ECO:0000256" key="7">
    <source>
        <dbReference type="ARBA" id="ARBA00022989"/>
    </source>
</evidence>
<feature type="transmembrane region" description="Helical" evidence="12">
    <location>
        <begin position="113"/>
        <end position="133"/>
    </location>
</feature>
<evidence type="ECO:0000256" key="12">
    <source>
        <dbReference type="SAM" id="Phobius"/>
    </source>
</evidence>
<evidence type="ECO:0000256" key="8">
    <source>
        <dbReference type="ARBA" id="ARBA00023002"/>
    </source>
</evidence>
<evidence type="ECO:0000256" key="11">
    <source>
        <dbReference type="ARBA" id="ARBA00023136"/>
    </source>
</evidence>
<dbReference type="GO" id="GO:0016491">
    <property type="term" value="F:oxidoreductase activity"/>
    <property type="evidence" value="ECO:0007669"/>
    <property type="project" value="UniProtKB-KW"/>
</dbReference>